<organism evidence="1 2">
    <name type="scientific">Trachymyrmex septentrionalis</name>
    <dbReference type="NCBI Taxonomy" id="34720"/>
    <lineage>
        <taxon>Eukaryota</taxon>
        <taxon>Metazoa</taxon>
        <taxon>Ecdysozoa</taxon>
        <taxon>Arthropoda</taxon>
        <taxon>Hexapoda</taxon>
        <taxon>Insecta</taxon>
        <taxon>Pterygota</taxon>
        <taxon>Neoptera</taxon>
        <taxon>Endopterygota</taxon>
        <taxon>Hymenoptera</taxon>
        <taxon>Apocrita</taxon>
        <taxon>Aculeata</taxon>
        <taxon>Formicoidea</taxon>
        <taxon>Formicidae</taxon>
        <taxon>Myrmicinae</taxon>
        <taxon>Trachymyrmex</taxon>
    </lineage>
</organism>
<dbReference type="EMBL" id="KQ981852">
    <property type="protein sequence ID" value="KYN34987.1"/>
    <property type="molecule type" value="Genomic_DNA"/>
</dbReference>
<proteinExistence type="predicted"/>
<gene>
    <name evidence="1" type="ORF">ALC56_10714</name>
</gene>
<sequence>MYILAPDSLEFSTAEKVHRPIPGTCSTLPLVLFFSDQAGVRRARWKISLSYSRASGLQREKECCSFFYSLTEKFNKNEHVLLCIGSRKLCPSFFLAGLSFGLLVNVPFGKEQKYRPTRTGRGAVHVVTFRFLTPSSRPRYDWRPLELSYIFTRPIYRHTGACIALAREMQSLLRIMNFISPNNFDYISSIYEDDYNKIFLNLACKNCHEILTSGLILLWSISRGAHIPPKPLENGCPMAEMFIPRTREIWNAATCSTYVNCSAKQAVPLAFRSAPSRFTPRLHYTISSKPEYCILRSCVFRSSGFSSARVQWNVRIKCIFCRKICTGISVDESELLYRERMMCGETVRVSKQKQIFLI</sequence>
<accession>A0A195F486</accession>
<evidence type="ECO:0000313" key="2">
    <source>
        <dbReference type="Proteomes" id="UP000078541"/>
    </source>
</evidence>
<name>A0A195F486_9HYME</name>
<keyword evidence="2" id="KW-1185">Reference proteome</keyword>
<dbReference type="Proteomes" id="UP000078541">
    <property type="component" value="Unassembled WGS sequence"/>
</dbReference>
<reference evidence="1 2" key="1">
    <citation type="submission" date="2016-03" db="EMBL/GenBank/DDBJ databases">
        <title>Trachymyrmex septentrionalis WGS genome.</title>
        <authorList>
            <person name="Nygaard S."/>
            <person name="Hu H."/>
            <person name="Boomsma J."/>
            <person name="Zhang G."/>
        </authorList>
    </citation>
    <scope>NUCLEOTIDE SEQUENCE [LARGE SCALE GENOMIC DNA]</scope>
    <source>
        <strain evidence="1">Tsep2-gDNA-1</strain>
        <tissue evidence="1">Whole body</tissue>
    </source>
</reference>
<protein>
    <submittedName>
        <fullName evidence="1">Uncharacterized protein</fullName>
    </submittedName>
</protein>
<dbReference type="AlphaFoldDB" id="A0A195F486"/>
<evidence type="ECO:0000313" key="1">
    <source>
        <dbReference type="EMBL" id="KYN34987.1"/>
    </source>
</evidence>